<organism evidence="2 3">
    <name type="scientific">Helicocarpus griseus UAMH5409</name>
    <dbReference type="NCBI Taxonomy" id="1447875"/>
    <lineage>
        <taxon>Eukaryota</taxon>
        <taxon>Fungi</taxon>
        <taxon>Dikarya</taxon>
        <taxon>Ascomycota</taxon>
        <taxon>Pezizomycotina</taxon>
        <taxon>Eurotiomycetes</taxon>
        <taxon>Eurotiomycetidae</taxon>
        <taxon>Onygenales</taxon>
        <taxon>Ajellomycetaceae</taxon>
        <taxon>Helicocarpus</taxon>
    </lineage>
</organism>
<name>A0A2B7WRJ9_9EURO</name>
<feature type="compositionally biased region" description="Polar residues" evidence="1">
    <location>
        <begin position="361"/>
        <end position="414"/>
    </location>
</feature>
<dbReference type="STRING" id="1447875.A0A2B7WRJ9"/>
<feature type="region of interest" description="Disordered" evidence="1">
    <location>
        <begin position="332"/>
        <end position="414"/>
    </location>
</feature>
<protein>
    <submittedName>
        <fullName evidence="2">Uncharacterized protein</fullName>
    </submittedName>
</protein>
<feature type="region of interest" description="Disordered" evidence="1">
    <location>
        <begin position="540"/>
        <end position="559"/>
    </location>
</feature>
<proteinExistence type="predicted"/>
<keyword evidence="3" id="KW-1185">Reference proteome</keyword>
<gene>
    <name evidence="2" type="ORF">AJ79_08684</name>
</gene>
<accession>A0A2B7WRJ9</accession>
<feature type="compositionally biased region" description="Polar residues" evidence="1">
    <location>
        <begin position="542"/>
        <end position="559"/>
    </location>
</feature>
<evidence type="ECO:0000313" key="2">
    <source>
        <dbReference type="EMBL" id="PGG99120.1"/>
    </source>
</evidence>
<evidence type="ECO:0000313" key="3">
    <source>
        <dbReference type="Proteomes" id="UP000223968"/>
    </source>
</evidence>
<reference evidence="2 3" key="1">
    <citation type="submission" date="2017-10" db="EMBL/GenBank/DDBJ databases">
        <title>Comparative genomics in systemic dimorphic fungi from Ajellomycetaceae.</title>
        <authorList>
            <person name="Munoz J.F."/>
            <person name="Mcewen J.G."/>
            <person name="Clay O.K."/>
            <person name="Cuomo C.A."/>
        </authorList>
    </citation>
    <scope>NUCLEOTIDE SEQUENCE [LARGE SCALE GENOMIC DNA]</scope>
    <source>
        <strain evidence="2 3">UAMH5409</strain>
    </source>
</reference>
<sequence>MEIEVVKSLTIELEKACTEAERHGKHQLDLDFFCEISVKKHLIAFLTVLPAEIKNLFKTPRRPRPEPQTKSKITLSECIQPFFNMWKLNVGSFYTQVDDKFERYQCPLSGTYVFLDRVETRYGADRVRRRLLYVVFSFIKDLSGRTRLRGPILEKLVQIIIQSGLVDASSEDVAGKLGSWSTRGDKYRSLAGDVGGLGSLFLIPETYPDSFWEQRLPQSGPMREKTTELLKQQGIHEETTRIGANGVAESIINHVVSKVAQQLAEGEIKESTGNISSIGSNIYSAEFVTPRQLIRGDGEVNQRLMERRGVHNSSAAASNILSLHTNPTLPSALNSDFIPNDSITEPQTPSSLPLYNGETIPDTSIQRVPQQPYRSPHNPTCNLDIPSQSQLRRDASSSPSYIQQGTSPDLYSTNFLDPSSYMQMSASPSTFDPADYMGISRNETNLGLSTVPFDPTSYMGSGTSQNEAHVEASAVSFDPSNYMQMSASPSTFDPAGYMGISRNETNLGLSTVPFDPTSYMGSGTSQNEAHVEASAVPFDPSSYMQTRHNAEFPSTQRRV</sequence>
<dbReference type="EMBL" id="PDNB01000213">
    <property type="protein sequence ID" value="PGG99120.1"/>
    <property type="molecule type" value="Genomic_DNA"/>
</dbReference>
<feature type="compositionally biased region" description="Polar residues" evidence="1">
    <location>
        <begin position="341"/>
        <end position="353"/>
    </location>
</feature>
<comment type="caution">
    <text evidence="2">The sequence shown here is derived from an EMBL/GenBank/DDBJ whole genome shotgun (WGS) entry which is preliminary data.</text>
</comment>
<dbReference type="AlphaFoldDB" id="A0A2B7WRJ9"/>
<evidence type="ECO:0000256" key="1">
    <source>
        <dbReference type="SAM" id="MobiDB-lite"/>
    </source>
</evidence>
<dbReference type="Proteomes" id="UP000223968">
    <property type="component" value="Unassembled WGS sequence"/>
</dbReference>
<dbReference type="OrthoDB" id="4509637at2759"/>